<feature type="compositionally biased region" description="Low complexity" evidence="2">
    <location>
        <begin position="17"/>
        <end position="31"/>
    </location>
</feature>
<dbReference type="Proteomes" id="UP000815325">
    <property type="component" value="Unassembled WGS sequence"/>
</dbReference>
<feature type="region of interest" description="Disordered" evidence="2">
    <location>
        <begin position="1"/>
        <end position="55"/>
    </location>
</feature>
<keyword evidence="1" id="KW-0175">Coiled coil</keyword>
<feature type="coiled-coil region" evidence="1">
    <location>
        <begin position="348"/>
        <end position="382"/>
    </location>
</feature>
<accession>A0ABQ7GTJ6</accession>
<dbReference type="EMBL" id="MU069598">
    <property type="protein sequence ID" value="KAF5837915.1"/>
    <property type="molecule type" value="Genomic_DNA"/>
</dbReference>
<evidence type="ECO:0000313" key="3">
    <source>
        <dbReference type="EMBL" id="KAF5837915.1"/>
    </source>
</evidence>
<evidence type="ECO:0000256" key="1">
    <source>
        <dbReference type="SAM" id="Coils"/>
    </source>
</evidence>
<gene>
    <name evidence="3" type="ORF">DUNSADRAFT_3692</name>
</gene>
<keyword evidence="4" id="KW-1185">Reference proteome</keyword>
<reference evidence="3" key="1">
    <citation type="submission" date="2017-08" db="EMBL/GenBank/DDBJ databases">
        <authorList>
            <person name="Polle J.E."/>
            <person name="Barry K."/>
            <person name="Cushman J."/>
            <person name="Schmutz J."/>
            <person name="Tran D."/>
            <person name="Hathwaick L.T."/>
            <person name="Yim W.C."/>
            <person name="Jenkins J."/>
            <person name="Mckie-Krisberg Z.M."/>
            <person name="Prochnik S."/>
            <person name="Lindquist E."/>
            <person name="Dockter R.B."/>
            <person name="Adam C."/>
            <person name="Molina H."/>
            <person name="Bunkerborg J."/>
            <person name="Jin E."/>
            <person name="Buchheim M."/>
            <person name="Magnuson J."/>
        </authorList>
    </citation>
    <scope>NUCLEOTIDE SEQUENCE</scope>
    <source>
        <strain evidence="3">CCAP 19/18</strain>
    </source>
</reference>
<evidence type="ECO:0000313" key="4">
    <source>
        <dbReference type="Proteomes" id="UP000815325"/>
    </source>
</evidence>
<protein>
    <submittedName>
        <fullName evidence="3">Uncharacterized protein</fullName>
    </submittedName>
</protein>
<organism evidence="3 4">
    <name type="scientific">Dunaliella salina</name>
    <name type="common">Green alga</name>
    <name type="synonym">Protococcus salinus</name>
    <dbReference type="NCBI Taxonomy" id="3046"/>
    <lineage>
        <taxon>Eukaryota</taxon>
        <taxon>Viridiplantae</taxon>
        <taxon>Chlorophyta</taxon>
        <taxon>core chlorophytes</taxon>
        <taxon>Chlorophyceae</taxon>
        <taxon>CS clade</taxon>
        <taxon>Chlamydomonadales</taxon>
        <taxon>Dunaliellaceae</taxon>
        <taxon>Dunaliella</taxon>
    </lineage>
</organism>
<comment type="caution">
    <text evidence="3">The sequence shown here is derived from an EMBL/GenBank/DDBJ whole genome shotgun (WGS) entry which is preliminary data.</text>
</comment>
<dbReference type="InterPro" id="IPR036537">
    <property type="entry name" value="Adaptor_Cbl_N_dom_sf"/>
</dbReference>
<proteinExistence type="predicted"/>
<dbReference type="Gene3D" id="1.20.930.20">
    <property type="entry name" value="Adaptor protein Cbl, N-terminal domain"/>
    <property type="match status" value="1"/>
</dbReference>
<sequence length="471" mass="51390">MGCSASLLKDPGAQEVPAPQANPPSSSVPPAGGAGTKAARKASQEPPEAHTLPDSGQVLHDVAGAAQAVHASAEEHIGAAAQMREDWLSNIEAQGEDLTSTDVDVVLDVTEELVLLFRSACSKGQQREATVPDVQILQLPRRSPVEQFFAKYSALGQVLVDMAGPAMEAMPFGAPAAAVIGAVYARASQAARLSRNCELLLDLLKRVDAQLARVLDSLASGRKKAPSGVESALQELLLQIVQGGRLMQEYTQRGFVMRFILSKGDECKFAELDKAIHQSMEWTAFCVSMDLLASPASYQPDESASLRVAVCAAAGMPEDRAEEALCQLSKSHPGRLQELIQQHGSLNAQVLSAELGSISERVEMLEKQQQLQQQQLQVVQGEVKMHGRILACLERNARAASRQEQDTHLEAYLNDWWEQTMGGSAKEVCLWMTSSRSLSRGSKAKACFRCFWNTRRRWRSIAPRRCWKLHQ</sequence>
<name>A0ABQ7GTJ6_DUNSA</name>
<evidence type="ECO:0000256" key="2">
    <source>
        <dbReference type="SAM" id="MobiDB-lite"/>
    </source>
</evidence>